<feature type="compositionally biased region" description="Basic and acidic residues" evidence="1">
    <location>
        <begin position="327"/>
        <end position="337"/>
    </location>
</feature>
<feature type="compositionally biased region" description="Basic and acidic residues" evidence="1">
    <location>
        <begin position="282"/>
        <end position="295"/>
    </location>
</feature>
<dbReference type="EMBL" id="JAPCXC010000121">
    <property type="protein sequence ID" value="KAJ1604734.1"/>
    <property type="molecule type" value="Genomic_DNA"/>
</dbReference>
<gene>
    <name evidence="3" type="ORF">OJ253_3486</name>
</gene>
<sequence length="1221" mass="142703">MVRTASFLLVLGLCCLYTSGEYQERSSQTDYVGYVAPSLEIFMREYSAFGRPVNEFELDQKLLVLLENPDCWYNQRGRKVILLFNETNFPEEYAILRKSSRLFGVGGRLESSFLVLEEEEEREKYMNYYDQVVGKYGYPEPAEADKGRYLYLDSYSERKVPEIDSLMAEDAEKEKYKSRIKKLIGMKENVLAKISQVSLEIRNLEASFMMQCEFPECNICSDFQSHLNSKYMELNRQKRRYRMIISLLREFVDHSGRFDFELNFVKCGGEGSLGSGMNDTEGCSRLKGERADSRGSRRPGFEIAGETSRVDRESRYRELKRLLDESERELDKHREDQGSSGDQKAGESGFTECTREQFEELAAENEKLALLIRSVKFFVESIFENSCPRCNNDSLHGTTRFGDILGTQLRVLSYYRQEKVKVEDYIQSCKYYLENKAIELDDDVSQPKERPYRYLSGGEFNRKLGNIFERYREYGRNSVHFERLRRGGSGMWERRFRANICDVNSSILVSELSKEVMSRIVASEIQKRVYLGRRACRQCSRNSCTRCSDNSDKLKALERNIRAQNRLFKSISAYLELCGFEQSMSHVGSGQQIKTDTDIIGYFGRDGILWSVEKYLSLQFINRVLRLKRELSPFIRAKILERIKYTLQAYLKVLKLSSLSIDRSECRSCKYRECNDCYFRHKTRSEDRSLIVSYSRVLSLVNSELHKYYGEMRRIGQSPRQGLGAGGHTRESILIRKNSLREWLPGRPELVLVCNRENYSEAFSLYNQILSKRRDLKRESEYIYNSIISKSNQFSEYHFSNQVKEWESLWRERIYYDEVFSYINGYLSSCVKANRELNSHFHNDMYKRSEVRGMYKEFQRRSEMINCLIERLRELHSSGCIECYNASSVGCGSQLSSSDEILERLNAEFQAFRLLRKGLNSYIYSKQLGYYDNKRISEDEHLSNFGWDPSRGMDTSLGGAGQRRTLKEDKLDRVLVEYQKIISSPIPGMSKYLHESGPKRRDEENTFQLTPESEYQCSKTEILVLQRIVSLLSQNQGRLSLLQSLNSLGCKIQGCHVCSLRSKIQASLEKELSVLIKVLSTATEQLNQCLLDSSENLVNKEDVINFQNSLFKLLKKENTFNVELKSYMETIKDFECREKDLQTILNTREDKSIKVYLWIQETLTRIQTLTDEDPQIADEYVNWVHQVTQLLDFSKAMEERLQECINAMSLYRDHSVWPERE</sequence>
<dbReference type="AlphaFoldDB" id="A0A9D5HVW0"/>
<comment type="caution">
    <text evidence="3">The sequence shown here is derived from an EMBL/GenBank/DDBJ whole genome shotgun (WGS) entry which is preliminary data.</text>
</comment>
<reference evidence="3" key="1">
    <citation type="submission" date="2022-10" db="EMBL/GenBank/DDBJ databases">
        <title>Adaptive evolution leads to modifications in subtelomeric GC content in a zoonotic Cryptosporidium species.</title>
        <authorList>
            <person name="Li J."/>
            <person name="Feng Y."/>
            <person name="Xiao L."/>
        </authorList>
    </citation>
    <scope>NUCLEOTIDE SEQUENCE</scope>
    <source>
        <strain evidence="3">33844</strain>
    </source>
</reference>
<feature type="signal peptide" evidence="2">
    <location>
        <begin position="1"/>
        <end position="20"/>
    </location>
</feature>
<proteinExistence type="predicted"/>
<evidence type="ECO:0000256" key="1">
    <source>
        <dbReference type="SAM" id="MobiDB-lite"/>
    </source>
</evidence>
<evidence type="ECO:0000256" key="2">
    <source>
        <dbReference type="SAM" id="SignalP"/>
    </source>
</evidence>
<feature type="region of interest" description="Disordered" evidence="1">
    <location>
        <begin position="327"/>
        <end position="349"/>
    </location>
</feature>
<accession>A0A9D5HVW0</accession>
<dbReference type="OrthoDB" id="338308at2759"/>
<feature type="chain" id="PRO_5038403951" evidence="2">
    <location>
        <begin position="21"/>
        <end position="1221"/>
    </location>
</feature>
<evidence type="ECO:0000313" key="3">
    <source>
        <dbReference type="EMBL" id="KAJ1604734.1"/>
    </source>
</evidence>
<protein>
    <submittedName>
        <fullName evidence="3">Signal peptide-containing protein</fullName>
    </submittedName>
</protein>
<dbReference type="Proteomes" id="UP001067231">
    <property type="component" value="Unassembled WGS sequence"/>
</dbReference>
<organism evidence="3">
    <name type="scientific">Cryptosporidium canis</name>
    <dbReference type="NCBI Taxonomy" id="195482"/>
    <lineage>
        <taxon>Eukaryota</taxon>
        <taxon>Sar</taxon>
        <taxon>Alveolata</taxon>
        <taxon>Apicomplexa</taxon>
        <taxon>Conoidasida</taxon>
        <taxon>Coccidia</taxon>
        <taxon>Eucoccidiorida</taxon>
        <taxon>Eimeriorina</taxon>
        <taxon>Cryptosporidiidae</taxon>
        <taxon>Cryptosporidium</taxon>
    </lineage>
</organism>
<name>A0A9D5HVW0_9CRYT</name>
<feature type="region of interest" description="Disordered" evidence="1">
    <location>
        <begin position="278"/>
        <end position="309"/>
    </location>
</feature>
<keyword evidence="2" id="KW-0732">Signal</keyword>